<evidence type="ECO:0000256" key="7">
    <source>
        <dbReference type="ARBA" id="ARBA00022833"/>
    </source>
</evidence>
<evidence type="ECO:0000256" key="3">
    <source>
        <dbReference type="ARBA" id="ARBA00008900"/>
    </source>
</evidence>
<dbReference type="SUPFAM" id="SSF55620">
    <property type="entry name" value="Tetrahydrobiopterin biosynthesis enzymes-like"/>
    <property type="match status" value="1"/>
</dbReference>
<keyword evidence="6" id="KW-0479">Metal-binding</keyword>
<organism evidence="11 12">
    <name type="scientific">Polyangium mundeleinium</name>
    <dbReference type="NCBI Taxonomy" id="2995306"/>
    <lineage>
        <taxon>Bacteria</taxon>
        <taxon>Pseudomonadati</taxon>
        <taxon>Myxococcota</taxon>
        <taxon>Polyangia</taxon>
        <taxon>Polyangiales</taxon>
        <taxon>Polyangiaceae</taxon>
        <taxon>Polyangium</taxon>
    </lineage>
</organism>
<name>A0ABT5EUY0_9BACT</name>
<evidence type="ECO:0000313" key="11">
    <source>
        <dbReference type="EMBL" id="MDC0745640.1"/>
    </source>
</evidence>
<accession>A0ABT5EUY0</accession>
<protein>
    <recommendedName>
        <fullName evidence="5">6-carboxy-5,6,7,8-tetrahydropterin synthase</fullName>
        <ecNumber evidence="4">4.1.2.50</ecNumber>
    </recommendedName>
    <alternativeName>
        <fullName evidence="9">Queuosine biosynthesis protein QueD</fullName>
    </alternativeName>
</protein>
<keyword evidence="8" id="KW-0456">Lyase</keyword>
<evidence type="ECO:0000256" key="9">
    <source>
        <dbReference type="ARBA" id="ARBA00031449"/>
    </source>
</evidence>
<dbReference type="InterPro" id="IPR007115">
    <property type="entry name" value="6-PTP_synth/QueD"/>
</dbReference>
<dbReference type="Gene3D" id="3.30.479.10">
    <property type="entry name" value="6-pyruvoyl tetrahydropterin synthase/QueD"/>
    <property type="match status" value="1"/>
</dbReference>
<proteinExistence type="inferred from homology"/>
<dbReference type="EMBL" id="JAQNDO010000001">
    <property type="protein sequence ID" value="MDC0745640.1"/>
    <property type="molecule type" value="Genomic_DNA"/>
</dbReference>
<sequence length="145" mass="16672">MGRTPRYLAFRMFRVTEEVRFCYGHRLLDYEGPCARIHGHNARVEIELSAPTLDRKGFVADFFDIEKAGKEWILAQFDHRLILREDDPVIPFLKQAGEAFLTLPVNPSAENFAKLIFDHLRAHGVPVTAVSFYETDTAVATYDER</sequence>
<evidence type="ECO:0000256" key="2">
    <source>
        <dbReference type="ARBA" id="ARBA00005061"/>
    </source>
</evidence>
<comment type="cofactor">
    <cofactor evidence="1">
        <name>Zn(2+)</name>
        <dbReference type="ChEBI" id="CHEBI:29105"/>
    </cofactor>
</comment>
<comment type="pathway">
    <text evidence="2">Purine metabolism; 7-cyano-7-deazaguanine biosynthesis.</text>
</comment>
<dbReference type="Proteomes" id="UP001221411">
    <property type="component" value="Unassembled WGS sequence"/>
</dbReference>
<evidence type="ECO:0000256" key="8">
    <source>
        <dbReference type="ARBA" id="ARBA00023239"/>
    </source>
</evidence>
<dbReference type="EC" id="4.1.2.50" evidence="4"/>
<evidence type="ECO:0000256" key="10">
    <source>
        <dbReference type="ARBA" id="ARBA00048807"/>
    </source>
</evidence>
<evidence type="ECO:0000256" key="6">
    <source>
        <dbReference type="ARBA" id="ARBA00022723"/>
    </source>
</evidence>
<dbReference type="Pfam" id="PF01242">
    <property type="entry name" value="PTPS"/>
    <property type="match status" value="1"/>
</dbReference>
<comment type="similarity">
    <text evidence="3">Belongs to the PTPS family. QueD subfamily.</text>
</comment>
<evidence type="ECO:0000256" key="5">
    <source>
        <dbReference type="ARBA" id="ARBA00018141"/>
    </source>
</evidence>
<dbReference type="PANTHER" id="PTHR12589:SF7">
    <property type="entry name" value="6-PYRUVOYL TETRAHYDROBIOPTERIN SYNTHASE"/>
    <property type="match status" value="1"/>
</dbReference>
<comment type="catalytic activity">
    <reaction evidence="10">
        <text>7,8-dihydroneopterin 3'-triphosphate + H2O = 6-carboxy-5,6,7,8-tetrahydropterin + triphosphate + acetaldehyde + 2 H(+)</text>
        <dbReference type="Rhea" id="RHEA:27966"/>
        <dbReference type="ChEBI" id="CHEBI:15343"/>
        <dbReference type="ChEBI" id="CHEBI:15377"/>
        <dbReference type="ChEBI" id="CHEBI:15378"/>
        <dbReference type="ChEBI" id="CHEBI:18036"/>
        <dbReference type="ChEBI" id="CHEBI:58462"/>
        <dbReference type="ChEBI" id="CHEBI:61032"/>
        <dbReference type="EC" id="4.1.2.50"/>
    </reaction>
</comment>
<evidence type="ECO:0000256" key="4">
    <source>
        <dbReference type="ARBA" id="ARBA00012982"/>
    </source>
</evidence>
<reference evidence="11 12" key="1">
    <citation type="submission" date="2022-11" db="EMBL/GenBank/DDBJ databases">
        <title>Minimal conservation of predation-associated metabolite biosynthetic gene clusters underscores biosynthetic potential of Myxococcota including descriptions for ten novel species: Archangium lansinium sp. nov., Myxococcus landrumus sp. nov., Nannocystis bai.</title>
        <authorList>
            <person name="Ahearne A."/>
            <person name="Stevens C."/>
            <person name="Dowd S."/>
        </authorList>
    </citation>
    <scope>NUCLEOTIDE SEQUENCE [LARGE SCALE GENOMIC DNA]</scope>
    <source>
        <strain evidence="11 12">RJM3</strain>
    </source>
</reference>
<dbReference type="RefSeq" id="WP_271923370.1">
    <property type="nucleotide sequence ID" value="NZ_JAQNDO010000001.1"/>
</dbReference>
<gene>
    <name evidence="11" type="ORF">POL67_30190</name>
</gene>
<dbReference type="InterPro" id="IPR038418">
    <property type="entry name" value="6-PTP_synth/QueD_sf"/>
</dbReference>
<evidence type="ECO:0000256" key="1">
    <source>
        <dbReference type="ARBA" id="ARBA00001947"/>
    </source>
</evidence>
<comment type="caution">
    <text evidence="11">The sequence shown here is derived from an EMBL/GenBank/DDBJ whole genome shotgun (WGS) entry which is preliminary data.</text>
</comment>
<keyword evidence="12" id="KW-1185">Reference proteome</keyword>
<evidence type="ECO:0000313" key="12">
    <source>
        <dbReference type="Proteomes" id="UP001221411"/>
    </source>
</evidence>
<keyword evidence="7" id="KW-0862">Zinc</keyword>
<dbReference type="PANTHER" id="PTHR12589">
    <property type="entry name" value="PYRUVOYL TETRAHYDROBIOPTERIN SYNTHASE"/>
    <property type="match status" value="1"/>
</dbReference>